<reference evidence="2 3" key="1">
    <citation type="submission" date="2015-07" db="EMBL/GenBank/DDBJ databases">
        <title>The genome of the fungus Escovopsis weberi, a specialized disease agent of ant agriculture.</title>
        <authorList>
            <person name="de Man T.J."/>
            <person name="Stajich J.E."/>
            <person name="Kubicek C.P."/>
            <person name="Chenthamara K."/>
            <person name="Atanasova L."/>
            <person name="Druzhinina I.S."/>
            <person name="Birnbaum S."/>
            <person name="Barribeau S.M."/>
            <person name="Teiling C."/>
            <person name="Suen G."/>
            <person name="Currie C."/>
            <person name="Gerardo N.M."/>
        </authorList>
    </citation>
    <scope>NUCLEOTIDE SEQUENCE [LARGE SCALE GENOMIC DNA]</scope>
</reference>
<dbReference type="Proteomes" id="UP000053831">
    <property type="component" value="Unassembled WGS sequence"/>
</dbReference>
<keyword evidence="3" id="KW-1185">Reference proteome</keyword>
<evidence type="ECO:0000256" key="1">
    <source>
        <dbReference type="SAM" id="MobiDB-lite"/>
    </source>
</evidence>
<organism evidence="2 3">
    <name type="scientific">Escovopsis weberi</name>
    <dbReference type="NCBI Taxonomy" id="150374"/>
    <lineage>
        <taxon>Eukaryota</taxon>
        <taxon>Fungi</taxon>
        <taxon>Dikarya</taxon>
        <taxon>Ascomycota</taxon>
        <taxon>Pezizomycotina</taxon>
        <taxon>Sordariomycetes</taxon>
        <taxon>Hypocreomycetidae</taxon>
        <taxon>Hypocreales</taxon>
        <taxon>Hypocreaceae</taxon>
        <taxon>Escovopsis</taxon>
    </lineage>
</organism>
<protein>
    <submittedName>
        <fullName evidence="2">Uncharacterized protein</fullName>
    </submittedName>
</protein>
<feature type="region of interest" description="Disordered" evidence="1">
    <location>
        <begin position="28"/>
        <end position="54"/>
    </location>
</feature>
<dbReference type="EMBL" id="LGSR01000020">
    <property type="protein sequence ID" value="KOS19137.1"/>
    <property type="molecule type" value="Genomic_DNA"/>
</dbReference>
<comment type="caution">
    <text evidence="2">The sequence shown here is derived from an EMBL/GenBank/DDBJ whole genome shotgun (WGS) entry which is preliminary data.</text>
</comment>
<gene>
    <name evidence="2" type="ORF">ESCO_000338</name>
</gene>
<evidence type="ECO:0000313" key="2">
    <source>
        <dbReference type="EMBL" id="KOS19137.1"/>
    </source>
</evidence>
<name>A0A0M8MY01_ESCWE</name>
<evidence type="ECO:0000313" key="3">
    <source>
        <dbReference type="Proteomes" id="UP000053831"/>
    </source>
</evidence>
<sequence length="204" mass="21752">MAGDVGSLTGSFMFDYEHPIETLQYYPAPTQRKDDDDDNDNDNSIPPEFLGELAGHGASAPLQTSWYHRLGRMFNGVVAAAAVPSHLGWLFRRRAANTTTTTAAAAAASGDPSATSRLGWLFPRHAKGGTTPVSVSASASFSVSHQQVTDLLGRATVDGARHDAHALPGARLSYFWGKWEGCKQFFSAALTRGSDSEPDLLAVA</sequence>
<proteinExistence type="predicted"/>
<accession>A0A0M8MY01</accession>
<dbReference type="AlphaFoldDB" id="A0A0M8MY01"/>